<evidence type="ECO:0000313" key="3">
    <source>
        <dbReference type="EMBL" id="CAL5136883.1"/>
    </source>
</evidence>
<gene>
    <name evidence="3" type="ORF">CDAUBV1_LOCUS11178</name>
</gene>
<keyword evidence="2" id="KW-0472">Membrane</keyword>
<feature type="region of interest" description="Disordered" evidence="1">
    <location>
        <begin position="241"/>
        <end position="278"/>
    </location>
</feature>
<feature type="compositionally biased region" description="Polar residues" evidence="1">
    <location>
        <begin position="256"/>
        <end position="273"/>
    </location>
</feature>
<evidence type="ECO:0000256" key="1">
    <source>
        <dbReference type="SAM" id="MobiDB-lite"/>
    </source>
</evidence>
<feature type="transmembrane region" description="Helical" evidence="2">
    <location>
        <begin position="379"/>
        <end position="401"/>
    </location>
</feature>
<evidence type="ECO:0000313" key="4">
    <source>
        <dbReference type="Proteomes" id="UP001497525"/>
    </source>
</evidence>
<keyword evidence="2" id="KW-1133">Transmembrane helix</keyword>
<dbReference type="Proteomes" id="UP001497525">
    <property type="component" value="Unassembled WGS sequence"/>
</dbReference>
<name>A0AAV2THF3_CALDB</name>
<accession>A0AAV2THF3</accession>
<organism evidence="3 4">
    <name type="scientific">Calicophoron daubneyi</name>
    <name type="common">Rumen fluke</name>
    <name type="synonym">Paramphistomum daubneyi</name>
    <dbReference type="NCBI Taxonomy" id="300641"/>
    <lineage>
        <taxon>Eukaryota</taxon>
        <taxon>Metazoa</taxon>
        <taxon>Spiralia</taxon>
        <taxon>Lophotrochozoa</taxon>
        <taxon>Platyhelminthes</taxon>
        <taxon>Trematoda</taxon>
        <taxon>Digenea</taxon>
        <taxon>Plagiorchiida</taxon>
        <taxon>Pronocephalata</taxon>
        <taxon>Paramphistomoidea</taxon>
        <taxon>Paramphistomidae</taxon>
        <taxon>Calicophoron</taxon>
    </lineage>
</organism>
<feature type="transmembrane region" description="Helical" evidence="2">
    <location>
        <begin position="114"/>
        <end position="140"/>
    </location>
</feature>
<protein>
    <submittedName>
        <fullName evidence="3">Uncharacterized protein</fullName>
    </submittedName>
</protein>
<feature type="transmembrane region" description="Helical" evidence="2">
    <location>
        <begin position="421"/>
        <end position="450"/>
    </location>
</feature>
<reference evidence="3" key="1">
    <citation type="submission" date="2024-06" db="EMBL/GenBank/DDBJ databases">
        <authorList>
            <person name="Liu X."/>
            <person name="Lenzi L."/>
            <person name="Haldenby T S."/>
            <person name="Uol C."/>
        </authorList>
    </citation>
    <scope>NUCLEOTIDE SEQUENCE</scope>
</reference>
<sequence length="507" mass="57142">MNFTIDVSYITQAMLFLSTLGSVSRSRPGEFENHIESNYLVYSTAMYQCLDLIDITENGKARFSDTEVLSATMLNESTLRNYFHWCKFGKLTWFPTAFYAAYDHSWQKIISIHFTLYIFPITVSCSFIGLLVTVVGARILSRRLSDHQPGFFVHHQYSIDHIPATWPLLYWFCIFGLIWLVLFGGGTILQLYLPKQMNPLETSTGCRIMNYLKVVLRYIPTWLLCVLLCDRAFGEYRAGVAGPNPPSSTRPPYYVVSTTNGSDNEDNPNTSADIASPGGTLLLKSNGKFSSKMNNYYERRVQKMLQNKVRLYSVQTKGMSCRCTTPRVLRFTYYTPTCCLNPNPMTREVFKRQAESSRGGERPIWVWPEVGFAKIGGHLLAGTTIAGICVLNTHLLWLYAVKGDHGTCSLTSGKSVLLGSIYPLILHVLQAIVPIVLMIISLINLTILAIRRSRVQEHQSRHFLSHPPTQVSVVLSLSKVAQQRSASSHDGKHEIESSVFLYIADLG</sequence>
<keyword evidence="2" id="KW-0812">Transmembrane</keyword>
<comment type="caution">
    <text evidence="3">The sequence shown here is derived from an EMBL/GenBank/DDBJ whole genome shotgun (WGS) entry which is preliminary data.</text>
</comment>
<dbReference type="EMBL" id="CAXLJL010000356">
    <property type="protein sequence ID" value="CAL5136883.1"/>
    <property type="molecule type" value="Genomic_DNA"/>
</dbReference>
<feature type="transmembrane region" description="Helical" evidence="2">
    <location>
        <begin position="168"/>
        <end position="193"/>
    </location>
</feature>
<dbReference type="AlphaFoldDB" id="A0AAV2THF3"/>
<proteinExistence type="predicted"/>
<evidence type="ECO:0000256" key="2">
    <source>
        <dbReference type="SAM" id="Phobius"/>
    </source>
</evidence>